<evidence type="ECO:0000256" key="2">
    <source>
        <dbReference type="SAM" id="Phobius"/>
    </source>
</evidence>
<evidence type="ECO:0000259" key="3">
    <source>
        <dbReference type="Pfam" id="PF13205"/>
    </source>
</evidence>
<dbReference type="AlphaFoldDB" id="A0A2H0WMI4"/>
<feature type="transmembrane region" description="Helical" evidence="2">
    <location>
        <begin position="7"/>
        <end position="28"/>
    </location>
</feature>
<protein>
    <recommendedName>
        <fullName evidence="3">SbsA Ig-like domain-containing protein</fullName>
    </recommendedName>
</protein>
<evidence type="ECO:0000256" key="1">
    <source>
        <dbReference type="ARBA" id="ARBA00022729"/>
    </source>
</evidence>
<dbReference type="EMBL" id="PEZN01000008">
    <property type="protein sequence ID" value="PIS13109.1"/>
    <property type="molecule type" value="Genomic_DNA"/>
</dbReference>
<keyword evidence="1" id="KW-0732">Signal</keyword>
<evidence type="ECO:0000313" key="5">
    <source>
        <dbReference type="Proteomes" id="UP000230787"/>
    </source>
</evidence>
<evidence type="ECO:0000313" key="4">
    <source>
        <dbReference type="EMBL" id="PIS13109.1"/>
    </source>
</evidence>
<organism evidence="4 5">
    <name type="scientific">candidate division WWE3 bacterium CG09_land_8_20_14_0_10_39_24</name>
    <dbReference type="NCBI Taxonomy" id="1975088"/>
    <lineage>
        <taxon>Bacteria</taxon>
        <taxon>Katanobacteria</taxon>
    </lineage>
</organism>
<keyword evidence="2" id="KW-0472">Membrane</keyword>
<proteinExistence type="predicted"/>
<name>A0A2H0WMI4_UNCKA</name>
<keyword evidence="2" id="KW-1133">Transmembrane helix</keyword>
<accession>A0A2H0WMI4</accession>
<gene>
    <name evidence="4" type="ORF">COT69_00515</name>
</gene>
<dbReference type="Pfam" id="PF13205">
    <property type="entry name" value="Big_5"/>
    <property type="match status" value="1"/>
</dbReference>
<dbReference type="Proteomes" id="UP000230787">
    <property type="component" value="Unassembled WGS sequence"/>
</dbReference>
<reference evidence="5" key="1">
    <citation type="submission" date="2017-09" db="EMBL/GenBank/DDBJ databases">
        <title>Depth-based differentiation of microbial function through sediment-hosted aquifers and enrichment of novel symbionts in the deep terrestrial subsurface.</title>
        <authorList>
            <person name="Probst A.J."/>
            <person name="Ladd B."/>
            <person name="Jarett J.K."/>
            <person name="Geller-Mcgrath D.E."/>
            <person name="Sieber C.M.K."/>
            <person name="Emerson J.B."/>
            <person name="Anantharaman K."/>
            <person name="Thomas B.C."/>
            <person name="Malmstrom R."/>
            <person name="Stieglmeier M."/>
            <person name="Klingl A."/>
            <person name="Woyke T."/>
            <person name="Ryan C.M."/>
            <person name="Banfield J.F."/>
        </authorList>
    </citation>
    <scope>NUCLEOTIDE SEQUENCE [LARGE SCALE GENOMIC DNA]</scope>
</reference>
<keyword evidence="2" id="KW-0812">Transmembrane</keyword>
<feature type="domain" description="SbsA Ig-like" evidence="3">
    <location>
        <begin position="31"/>
        <end position="121"/>
    </location>
</feature>
<sequence>MDTTKRFALLTIGGVLTFLASLALYYFFFLPIEIIKTEPVGGARDTSREITIKVYFSRKAPKILSENVKVVSTPPAEWDISVASNGQSIEIKPQKELLAKTAYTLSIAGKRVTPYNFSFTTEVERFGIGAPEAQEAFETYEKTFPLLKFLPYRTEKYTIMQRQKDEYFVIVFGIYKDETDAIKKDVFAWFKSKGVVPEGVKIDFE</sequence>
<dbReference type="InterPro" id="IPR032812">
    <property type="entry name" value="SbsA_Ig"/>
</dbReference>
<comment type="caution">
    <text evidence="4">The sequence shown here is derived from an EMBL/GenBank/DDBJ whole genome shotgun (WGS) entry which is preliminary data.</text>
</comment>